<feature type="region of interest" description="Disordered" evidence="12">
    <location>
        <begin position="101"/>
        <end position="243"/>
    </location>
</feature>
<sequence>MAGSSPTRRRSFQFASPQSSSVIMEILSEDRNSESRHKQLLELAKREHERVREDAERVYRDHLRREERQQLLDEKQQEEQRIKVEEQIAADRVRLHALKLTKVVAPPSPPIPRFPEPSRAAAVAESTTPAPTSTPSAVSNQSSVPQLPPQTNGSATPKPPAPATTFSPGLFGSSKAQPAAQPAAPGPSVDNATTAAKNRTPEAPRPPPFPGGFGNLLNNGAGSNGASSARPESAPPAGQLTVDRYTTIHKNLKELRKSMAEQAKTNRALKERMGDMRREIRKIIGQLGGGGAPANRQQQQRIAAVLREALANRVQSQLVDLSNFVAEPRNPVQGAVHNDVQMPSLFIYLLNAFSKSVILQFISEGGAKPEAADPIGVCVAATFSEPDFGWRGVSMIDILITKFRIVCPVLFGYRGSEKTEQGRERLGWWKENGRWVTEQQHVDRMTGLGAGFAAVSLRKFVASKKENPYPPRHFWTAMAKIINTPPNEISNTQCVVLKSMIQNFETKFIEFYGTAAVAALRASLIDFPARAPEKSPAVNSLEVLAQQLKRDTGLTLG</sequence>
<comment type="subcellular location">
    <subcellularLocation>
        <location evidence="1">Nucleus</location>
        <location evidence="1">Nuclear pore complex</location>
    </subcellularLocation>
</comment>
<evidence type="ECO:0000256" key="1">
    <source>
        <dbReference type="ARBA" id="ARBA00004567"/>
    </source>
</evidence>
<feature type="compositionally biased region" description="Polar residues" evidence="12">
    <location>
        <begin position="140"/>
        <end position="154"/>
    </location>
</feature>
<dbReference type="GO" id="GO:0016973">
    <property type="term" value="P:poly(A)+ mRNA export from nucleus"/>
    <property type="evidence" value="ECO:0007669"/>
    <property type="project" value="InterPro"/>
</dbReference>
<evidence type="ECO:0000313" key="13">
    <source>
        <dbReference type="EMBL" id="KAK0727892.1"/>
    </source>
</evidence>
<dbReference type="InterPro" id="IPR038506">
    <property type="entry name" value="GLE1-like_sf"/>
</dbReference>
<feature type="coiled-coil region" evidence="11">
    <location>
        <begin position="252"/>
        <end position="279"/>
    </location>
</feature>
<evidence type="ECO:0000256" key="8">
    <source>
        <dbReference type="ARBA" id="ARBA00023242"/>
    </source>
</evidence>
<dbReference type="GO" id="GO:0044614">
    <property type="term" value="C:nuclear pore cytoplasmic filaments"/>
    <property type="evidence" value="ECO:0007669"/>
    <property type="project" value="TreeGrafter"/>
</dbReference>
<dbReference type="Gene3D" id="1.25.40.510">
    <property type="entry name" value="GLE1-like"/>
    <property type="match status" value="1"/>
</dbReference>
<dbReference type="GO" id="GO:0005543">
    <property type="term" value="F:phospholipid binding"/>
    <property type="evidence" value="ECO:0007669"/>
    <property type="project" value="TreeGrafter"/>
</dbReference>
<evidence type="ECO:0000256" key="11">
    <source>
        <dbReference type="SAM" id="Coils"/>
    </source>
</evidence>
<accession>A0AA40B5F4</accession>
<evidence type="ECO:0000256" key="9">
    <source>
        <dbReference type="ARBA" id="ARBA00026227"/>
    </source>
</evidence>
<proteinExistence type="inferred from homology"/>
<evidence type="ECO:0000256" key="3">
    <source>
        <dbReference type="ARBA" id="ARBA00022448"/>
    </source>
</evidence>
<keyword evidence="3" id="KW-0813">Transport</keyword>
<dbReference type="GO" id="GO:0031369">
    <property type="term" value="F:translation initiation factor binding"/>
    <property type="evidence" value="ECO:0007669"/>
    <property type="project" value="TreeGrafter"/>
</dbReference>
<comment type="similarity">
    <text evidence="2">Belongs to the GLE1 family.</text>
</comment>
<evidence type="ECO:0000256" key="7">
    <source>
        <dbReference type="ARBA" id="ARBA00023132"/>
    </source>
</evidence>
<dbReference type="GO" id="GO:0015031">
    <property type="term" value="P:protein transport"/>
    <property type="evidence" value="ECO:0007669"/>
    <property type="project" value="UniProtKB-KW"/>
</dbReference>
<keyword evidence="14" id="KW-1185">Reference proteome</keyword>
<comment type="caution">
    <text evidence="13">The sequence shown here is derived from an EMBL/GenBank/DDBJ whole genome shotgun (WGS) entry which is preliminary data.</text>
</comment>
<keyword evidence="8" id="KW-0539">Nucleus</keyword>
<dbReference type="Pfam" id="PF07817">
    <property type="entry name" value="GLE1"/>
    <property type="match status" value="1"/>
</dbReference>
<feature type="compositionally biased region" description="Low complexity" evidence="12">
    <location>
        <begin position="120"/>
        <end position="139"/>
    </location>
</feature>
<dbReference type="EMBL" id="JAUIRO010000002">
    <property type="protein sequence ID" value="KAK0727892.1"/>
    <property type="molecule type" value="Genomic_DNA"/>
</dbReference>
<gene>
    <name evidence="13" type="ORF">B0T26DRAFT_638362</name>
</gene>
<evidence type="ECO:0000256" key="6">
    <source>
        <dbReference type="ARBA" id="ARBA00023010"/>
    </source>
</evidence>
<evidence type="ECO:0000256" key="10">
    <source>
        <dbReference type="ARBA" id="ARBA00029983"/>
    </source>
</evidence>
<keyword evidence="7" id="KW-0906">Nuclear pore complex</keyword>
<keyword evidence="11" id="KW-0175">Coiled coil</keyword>
<evidence type="ECO:0000256" key="5">
    <source>
        <dbReference type="ARBA" id="ARBA00022927"/>
    </source>
</evidence>
<keyword evidence="5" id="KW-0653">Protein transport</keyword>
<dbReference type="GO" id="GO:0005737">
    <property type="term" value="C:cytoplasm"/>
    <property type="evidence" value="ECO:0007669"/>
    <property type="project" value="TreeGrafter"/>
</dbReference>
<evidence type="ECO:0000256" key="12">
    <source>
        <dbReference type="SAM" id="MobiDB-lite"/>
    </source>
</evidence>
<dbReference type="PANTHER" id="PTHR12960">
    <property type="entry name" value="GLE-1-RELATED"/>
    <property type="match status" value="1"/>
</dbReference>
<feature type="compositionally biased region" description="Low complexity" evidence="12">
    <location>
        <begin position="215"/>
        <end position="237"/>
    </location>
</feature>
<evidence type="ECO:0000256" key="2">
    <source>
        <dbReference type="ARBA" id="ARBA00011056"/>
    </source>
</evidence>
<feature type="compositionally biased region" description="Pro residues" evidence="12">
    <location>
        <begin position="106"/>
        <end position="115"/>
    </location>
</feature>
<name>A0AA40B5F4_9PEZI</name>
<dbReference type="AlphaFoldDB" id="A0AA40B5F4"/>
<evidence type="ECO:0000256" key="4">
    <source>
        <dbReference type="ARBA" id="ARBA00022816"/>
    </source>
</evidence>
<dbReference type="GeneID" id="85320294"/>
<evidence type="ECO:0000313" key="14">
    <source>
        <dbReference type="Proteomes" id="UP001172101"/>
    </source>
</evidence>
<reference evidence="13" key="1">
    <citation type="submission" date="2023-06" db="EMBL/GenBank/DDBJ databases">
        <title>Genome-scale phylogeny and comparative genomics of the fungal order Sordariales.</title>
        <authorList>
            <consortium name="Lawrence Berkeley National Laboratory"/>
            <person name="Hensen N."/>
            <person name="Bonometti L."/>
            <person name="Westerberg I."/>
            <person name="Brannstrom I.O."/>
            <person name="Guillou S."/>
            <person name="Cros-Aarteil S."/>
            <person name="Calhoun S."/>
            <person name="Haridas S."/>
            <person name="Kuo A."/>
            <person name="Mondo S."/>
            <person name="Pangilinan J."/>
            <person name="Riley R."/>
            <person name="LaButti K."/>
            <person name="Andreopoulos B."/>
            <person name="Lipzen A."/>
            <person name="Chen C."/>
            <person name="Yanf M."/>
            <person name="Daum C."/>
            <person name="Ng V."/>
            <person name="Clum A."/>
            <person name="Steindorff A."/>
            <person name="Ohm R."/>
            <person name="Martin F."/>
            <person name="Silar P."/>
            <person name="Natvig D."/>
            <person name="Lalanne C."/>
            <person name="Gautier V."/>
            <person name="Ament-velasquez S.L."/>
            <person name="Kruys A."/>
            <person name="Hutchinson M.I."/>
            <person name="Powell A.J."/>
            <person name="Barry K."/>
            <person name="Miller A.N."/>
            <person name="Grigoriev I.V."/>
            <person name="Debuchy R."/>
            <person name="Gladieux P."/>
            <person name="Thoren M.H."/>
            <person name="Johannesson H."/>
        </authorList>
    </citation>
    <scope>NUCLEOTIDE SEQUENCE</scope>
    <source>
        <strain evidence="13">SMH2392-1A</strain>
    </source>
</reference>
<dbReference type="RefSeq" id="XP_060300747.1">
    <property type="nucleotide sequence ID" value="XM_060437024.1"/>
</dbReference>
<protein>
    <recommendedName>
        <fullName evidence="9">mRNA export factor GLE1</fullName>
    </recommendedName>
    <alternativeName>
        <fullName evidence="10">Nucleoporin GLE1</fullName>
    </alternativeName>
</protein>
<dbReference type="GO" id="GO:0000822">
    <property type="term" value="F:inositol hexakisphosphate binding"/>
    <property type="evidence" value="ECO:0007669"/>
    <property type="project" value="TreeGrafter"/>
</dbReference>
<keyword evidence="4" id="KW-0509">mRNA transport</keyword>
<dbReference type="InterPro" id="IPR012476">
    <property type="entry name" value="GLE1"/>
</dbReference>
<dbReference type="Proteomes" id="UP001172101">
    <property type="component" value="Unassembled WGS sequence"/>
</dbReference>
<feature type="coiled-coil region" evidence="11">
    <location>
        <begin position="38"/>
        <end position="88"/>
    </location>
</feature>
<organism evidence="13 14">
    <name type="scientific">Lasiosphaeria miniovina</name>
    <dbReference type="NCBI Taxonomy" id="1954250"/>
    <lineage>
        <taxon>Eukaryota</taxon>
        <taxon>Fungi</taxon>
        <taxon>Dikarya</taxon>
        <taxon>Ascomycota</taxon>
        <taxon>Pezizomycotina</taxon>
        <taxon>Sordariomycetes</taxon>
        <taxon>Sordariomycetidae</taxon>
        <taxon>Sordariales</taxon>
        <taxon>Lasiosphaeriaceae</taxon>
        <taxon>Lasiosphaeria</taxon>
    </lineage>
</organism>
<keyword evidence="6" id="KW-0811">Translocation</keyword>
<dbReference type="PANTHER" id="PTHR12960:SF0">
    <property type="entry name" value="MRNA EXPORT FACTOR GLE1"/>
    <property type="match status" value="1"/>
</dbReference>